<gene>
    <name evidence="2" type="ORF">SAMN05421507_1011235</name>
</gene>
<dbReference type="CDD" id="cd02440">
    <property type="entry name" value="AdoMet_MTases"/>
    <property type="match status" value="1"/>
</dbReference>
<dbReference type="EMBL" id="FNIX01000001">
    <property type="protein sequence ID" value="SDO07068.1"/>
    <property type="molecule type" value="Genomic_DNA"/>
</dbReference>
<dbReference type="PANTHER" id="PTHR42912:SF80">
    <property type="entry name" value="METHYLTRANSFERASE DOMAIN-CONTAINING PROTEIN"/>
    <property type="match status" value="1"/>
</dbReference>
<organism evidence="2 3">
    <name type="scientific">Lentzea jiangxiensis</name>
    <dbReference type="NCBI Taxonomy" id="641025"/>
    <lineage>
        <taxon>Bacteria</taxon>
        <taxon>Bacillati</taxon>
        <taxon>Actinomycetota</taxon>
        <taxon>Actinomycetes</taxon>
        <taxon>Pseudonocardiales</taxon>
        <taxon>Pseudonocardiaceae</taxon>
        <taxon>Lentzea</taxon>
    </lineage>
</organism>
<keyword evidence="2" id="KW-0808">Transferase</keyword>
<dbReference type="Gene3D" id="3.40.50.150">
    <property type="entry name" value="Vaccinia Virus protein VP39"/>
    <property type="match status" value="1"/>
</dbReference>
<dbReference type="AlphaFoldDB" id="A0A1H0GJL8"/>
<reference evidence="3" key="1">
    <citation type="submission" date="2016-10" db="EMBL/GenBank/DDBJ databases">
        <authorList>
            <person name="Varghese N."/>
            <person name="Submissions S."/>
        </authorList>
    </citation>
    <scope>NUCLEOTIDE SEQUENCE [LARGE SCALE GENOMIC DNA]</scope>
    <source>
        <strain evidence="3">CGMCC 4.6609</strain>
    </source>
</reference>
<keyword evidence="2" id="KW-0830">Ubiquinone</keyword>
<protein>
    <submittedName>
        <fullName evidence="2">Ubiquinone/menaquinone biosynthesis C-methylase UbiE</fullName>
    </submittedName>
</protein>
<dbReference type="InterPro" id="IPR029063">
    <property type="entry name" value="SAM-dependent_MTases_sf"/>
</dbReference>
<keyword evidence="2" id="KW-0489">Methyltransferase</keyword>
<sequence length="238" mass="26374">MTGAFYDDLSGAYDLMFPDWDASMARQASQLAEFIPAGARVLDCACGIGTQAIGLALRGYQVVGTDLSPRAASRAVVEASARGVALPTFAADMRALPFADDSFDVVLAADNALPHLLTADDVLAALREMRRVLRPGGRLVLSTRDYDAIRRERPLSTPPSVGPGRVVWFQLWHWDGDRYELEMFQLHETESWRVVVGKARYWAITRHEITDLAERAGFDCVEWLLRAYYQPLLVAANG</sequence>
<evidence type="ECO:0000313" key="3">
    <source>
        <dbReference type="Proteomes" id="UP000199691"/>
    </source>
</evidence>
<dbReference type="InterPro" id="IPR041698">
    <property type="entry name" value="Methyltransf_25"/>
</dbReference>
<dbReference type="GO" id="GO:0008168">
    <property type="term" value="F:methyltransferase activity"/>
    <property type="evidence" value="ECO:0007669"/>
    <property type="project" value="UniProtKB-KW"/>
</dbReference>
<accession>A0A1H0GJL8</accession>
<dbReference type="STRING" id="641025.SAMN05421507_1011235"/>
<dbReference type="Proteomes" id="UP000199691">
    <property type="component" value="Unassembled WGS sequence"/>
</dbReference>
<dbReference type="GO" id="GO:0032259">
    <property type="term" value="P:methylation"/>
    <property type="evidence" value="ECO:0007669"/>
    <property type="project" value="UniProtKB-KW"/>
</dbReference>
<dbReference type="InterPro" id="IPR050508">
    <property type="entry name" value="Methyltransf_Superfamily"/>
</dbReference>
<evidence type="ECO:0000259" key="1">
    <source>
        <dbReference type="Pfam" id="PF13649"/>
    </source>
</evidence>
<name>A0A1H0GJL8_9PSEU</name>
<dbReference type="Pfam" id="PF13649">
    <property type="entry name" value="Methyltransf_25"/>
    <property type="match status" value="1"/>
</dbReference>
<proteinExistence type="predicted"/>
<evidence type="ECO:0000313" key="2">
    <source>
        <dbReference type="EMBL" id="SDO07068.1"/>
    </source>
</evidence>
<dbReference type="PANTHER" id="PTHR42912">
    <property type="entry name" value="METHYLTRANSFERASE"/>
    <property type="match status" value="1"/>
</dbReference>
<keyword evidence="3" id="KW-1185">Reference proteome</keyword>
<dbReference type="SUPFAM" id="SSF53335">
    <property type="entry name" value="S-adenosyl-L-methionine-dependent methyltransferases"/>
    <property type="match status" value="1"/>
</dbReference>
<dbReference type="RefSeq" id="WP_218130157.1">
    <property type="nucleotide sequence ID" value="NZ_FNIX01000001.1"/>
</dbReference>
<feature type="domain" description="Methyltransferase" evidence="1">
    <location>
        <begin position="41"/>
        <end position="137"/>
    </location>
</feature>